<comment type="similarity">
    <text evidence="1">Belongs to the disease resistance NB-LRR family.</text>
</comment>
<keyword evidence="5" id="KW-0611">Plant defense</keyword>
<dbReference type="PRINTS" id="PR00364">
    <property type="entry name" value="DISEASERSIST"/>
</dbReference>
<protein>
    <recommendedName>
        <fullName evidence="13">NB-ARC domain-containing protein</fullName>
    </recommendedName>
</protein>
<evidence type="ECO:0000256" key="6">
    <source>
        <dbReference type="ARBA" id="ARBA00022840"/>
    </source>
</evidence>
<dbReference type="InterPro" id="IPR002182">
    <property type="entry name" value="NB-ARC"/>
</dbReference>
<keyword evidence="6" id="KW-0067">ATP-binding</keyword>
<dbReference type="InterPro" id="IPR041118">
    <property type="entry name" value="Rx_N"/>
</dbReference>
<keyword evidence="4" id="KW-0547">Nucleotide-binding</keyword>
<dbReference type="Pfam" id="PF00931">
    <property type="entry name" value="NB-ARC"/>
    <property type="match status" value="1"/>
</dbReference>
<dbReference type="OMA" id="KAHEINL"/>
<dbReference type="Proteomes" id="UP000006038">
    <property type="component" value="Chromosome 1"/>
</dbReference>
<feature type="domain" description="NB-ARC" evidence="8">
    <location>
        <begin position="157"/>
        <end position="338"/>
    </location>
</feature>
<keyword evidence="7" id="KW-0175">Coiled coil</keyword>
<evidence type="ECO:0000256" key="1">
    <source>
        <dbReference type="ARBA" id="ARBA00008894"/>
    </source>
</evidence>
<dbReference type="GO" id="GO:0043531">
    <property type="term" value="F:ADP binding"/>
    <property type="evidence" value="ECO:0007669"/>
    <property type="project" value="InterPro"/>
</dbReference>
<dbReference type="InterPro" id="IPR032675">
    <property type="entry name" value="LRR_dom_sf"/>
</dbReference>
<feature type="domain" description="Disease resistance N-terminal" evidence="9">
    <location>
        <begin position="12"/>
        <end position="88"/>
    </location>
</feature>
<evidence type="ECO:0000259" key="10">
    <source>
        <dbReference type="Pfam" id="PF23598"/>
    </source>
</evidence>
<dbReference type="GO" id="GO:0051707">
    <property type="term" value="P:response to other organism"/>
    <property type="evidence" value="ECO:0007669"/>
    <property type="project" value="UniProtKB-ARBA"/>
</dbReference>
<sequence length="579" mass="64782">MSGLGEIIARSVVNRVGSKLGELAVEEATLLWGFKDDVDGMKEKMRDLEALMQDADDKARRRGGKGGGAVELRWLAKLKSAAYDVEDLKLFLSWYNPLLQKMIIAHNMKNLRQKIVAIEEEGKNLNLVRHEPLPERSRGNETFAVNDDMDIGMLGRDDEKEKIINLLLNTEAKEDISIIPIVGLGGVGKTTLAQAVFANKRVNVFDARIWVHVSMEFDLLKIGKTIIRGANQSVNLDNCNLQFVLKKELTNRRYLIVLDDLWEEYGENLENLKQMLQHGSKGSKIIATTRSGSVVQILNTGYLANQRKICPVPEVDRINLYVLSPDDCWKVMKQRVFGPDDGQSGLEEIGKQIAGRCGGLPLVANALGQISKSSSVSPVHVKAPRKLTMHDLVHDLATIIAADEVLVMDANKFTTWEKANKHYCRHAQLVNYQKKSEVFKHIPIKVRTLCFRGCPKMQLPRKAFSQAKYIRVLDLSGYSAEEQSTPSSLVLPSSICRLTLLGYLDASGFPIISLPKPFHTLQNMQTLILSNCSLEILPTNIGSLTKICYLDLSRNSNLNRLPPSVMNLVELFPQLIRMS</sequence>
<evidence type="ECO:0000259" key="8">
    <source>
        <dbReference type="Pfam" id="PF00931"/>
    </source>
</evidence>
<dbReference type="HOGENOM" id="CLU_000837_8_1_1"/>
<dbReference type="eggNOG" id="KOG4658">
    <property type="taxonomic scope" value="Eukaryota"/>
</dbReference>
<keyword evidence="3" id="KW-0677">Repeat</keyword>
<dbReference type="PANTHER" id="PTHR36766:SF40">
    <property type="entry name" value="DISEASE RESISTANCE PROTEIN RGA3"/>
    <property type="match status" value="1"/>
</dbReference>
<reference evidence="11" key="2">
    <citation type="submission" date="2013-04" db="UniProtKB">
        <authorList>
            <consortium name="EnsemblPlants"/>
        </authorList>
    </citation>
    <scope>IDENTIFICATION</scope>
</reference>
<dbReference type="AlphaFoldDB" id="J3L7N6"/>
<proteinExistence type="inferred from homology"/>
<evidence type="ECO:0000256" key="5">
    <source>
        <dbReference type="ARBA" id="ARBA00022821"/>
    </source>
</evidence>
<feature type="domain" description="Disease resistance R13L4/SHOC-2-like LRR" evidence="10">
    <location>
        <begin position="445"/>
        <end position="571"/>
    </location>
</feature>
<dbReference type="InterPro" id="IPR055414">
    <property type="entry name" value="LRR_R13L4/SHOC2-like"/>
</dbReference>
<dbReference type="Gene3D" id="3.40.50.300">
    <property type="entry name" value="P-loop containing nucleotide triphosphate hydrolases"/>
    <property type="match status" value="1"/>
</dbReference>
<organism evidence="11">
    <name type="scientific">Oryza brachyantha</name>
    <name type="common">malo sina</name>
    <dbReference type="NCBI Taxonomy" id="4533"/>
    <lineage>
        <taxon>Eukaryota</taxon>
        <taxon>Viridiplantae</taxon>
        <taxon>Streptophyta</taxon>
        <taxon>Embryophyta</taxon>
        <taxon>Tracheophyta</taxon>
        <taxon>Spermatophyta</taxon>
        <taxon>Magnoliopsida</taxon>
        <taxon>Liliopsida</taxon>
        <taxon>Poales</taxon>
        <taxon>Poaceae</taxon>
        <taxon>BOP clade</taxon>
        <taxon>Oryzoideae</taxon>
        <taxon>Oryzeae</taxon>
        <taxon>Oryzinae</taxon>
        <taxon>Oryza</taxon>
    </lineage>
</organism>
<dbReference type="Pfam" id="PF18052">
    <property type="entry name" value="Rx_N"/>
    <property type="match status" value="1"/>
</dbReference>
<accession>J3L7N6</accession>
<evidence type="ECO:0000256" key="7">
    <source>
        <dbReference type="ARBA" id="ARBA00023054"/>
    </source>
</evidence>
<dbReference type="GO" id="GO:0006952">
    <property type="term" value="P:defense response"/>
    <property type="evidence" value="ECO:0007669"/>
    <property type="project" value="UniProtKB-KW"/>
</dbReference>
<evidence type="ECO:0000256" key="4">
    <source>
        <dbReference type="ARBA" id="ARBA00022741"/>
    </source>
</evidence>
<name>J3L7N6_ORYBR</name>
<keyword evidence="12" id="KW-1185">Reference proteome</keyword>
<evidence type="ECO:0000313" key="12">
    <source>
        <dbReference type="Proteomes" id="UP000006038"/>
    </source>
</evidence>
<dbReference type="GO" id="GO:0005524">
    <property type="term" value="F:ATP binding"/>
    <property type="evidence" value="ECO:0007669"/>
    <property type="project" value="UniProtKB-KW"/>
</dbReference>
<dbReference type="Gramene" id="OB01G52420.1">
    <property type="protein sequence ID" value="OB01G52420.1"/>
    <property type="gene ID" value="OB01G52420"/>
</dbReference>
<dbReference type="Gene3D" id="3.80.10.10">
    <property type="entry name" value="Ribonuclease Inhibitor"/>
    <property type="match status" value="1"/>
</dbReference>
<dbReference type="PANTHER" id="PTHR36766">
    <property type="entry name" value="PLANT BROAD-SPECTRUM MILDEW RESISTANCE PROTEIN RPW8"/>
    <property type="match status" value="1"/>
</dbReference>
<evidence type="ECO:0000313" key="11">
    <source>
        <dbReference type="EnsemblPlants" id="OB01G52420.1"/>
    </source>
</evidence>
<dbReference type="Gene3D" id="1.20.5.4130">
    <property type="match status" value="1"/>
</dbReference>
<evidence type="ECO:0000259" key="9">
    <source>
        <dbReference type="Pfam" id="PF18052"/>
    </source>
</evidence>
<dbReference type="InterPro" id="IPR027417">
    <property type="entry name" value="P-loop_NTPase"/>
</dbReference>
<dbReference type="SUPFAM" id="SSF52058">
    <property type="entry name" value="L domain-like"/>
    <property type="match status" value="1"/>
</dbReference>
<dbReference type="STRING" id="4533.J3L7N6"/>
<dbReference type="SUPFAM" id="SSF52540">
    <property type="entry name" value="P-loop containing nucleoside triphosphate hydrolases"/>
    <property type="match status" value="1"/>
</dbReference>
<dbReference type="Pfam" id="PF23598">
    <property type="entry name" value="LRR_14"/>
    <property type="match status" value="1"/>
</dbReference>
<evidence type="ECO:0000256" key="2">
    <source>
        <dbReference type="ARBA" id="ARBA00022614"/>
    </source>
</evidence>
<dbReference type="EnsemblPlants" id="OB01G52420.1">
    <property type="protein sequence ID" value="OB01G52420.1"/>
    <property type="gene ID" value="OB01G52420"/>
</dbReference>
<evidence type="ECO:0008006" key="13">
    <source>
        <dbReference type="Google" id="ProtNLM"/>
    </source>
</evidence>
<evidence type="ECO:0000256" key="3">
    <source>
        <dbReference type="ARBA" id="ARBA00022737"/>
    </source>
</evidence>
<reference evidence="11" key="1">
    <citation type="journal article" date="2013" name="Nat. Commun.">
        <title>Whole-genome sequencing of Oryza brachyantha reveals mechanisms underlying Oryza genome evolution.</title>
        <authorList>
            <person name="Chen J."/>
            <person name="Huang Q."/>
            <person name="Gao D."/>
            <person name="Wang J."/>
            <person name="Lang Y."/>
            <person name="Liu T."/>
            <person name="Li B."/>
            <person name="Bai Z."/>
            <person name="Luis Goicoechea J."/>
            <person name="Liang C."/>
            <person name="Chen C."/>
            <person name="Zhang W."/>
            <person name="Sun S."/>
            <person name="Liao Y."/>
            <person name="Zhang X."/>
            <person name="Yang L."/>
            <person name="Song C."/>
            <person name="Wang M."/>
            <person name="Shi J."/>
            <person name="Liu G."/>
            <person name="Liu J."/>
            <person name="Zhou H."/>
            <person name="Zhou W."/>
            <person name="Yu Q."/>
            <person name="An N."/>
            <person name="Chen Y."/>
            <person name="Cai Q."/>
            <person name="Wang B."/>
            <person name="Liu B."/>
            <person name="Min J."/>
            <person name="Huang Y."/>
            <person name="Wu H."/>
            <person name="Li Z."/>
            <person name="Zhang Y."/>
            <person name="Yin Y."/>
            <person name="Song W."/>
            <person name="Jiang J."/>
            <person name="Jackson S.A."/>
            <person name="Wing R.A."/>
            <person name="Wang J."/>
            <person name="Chen M."/>
        </authorList>
    </citation>
    <scope>NUCLEOTIDE SEQUENCE [LARGE SCALE GENOMIC DNA]</scope>
    <source>
        <strain evidence="11">cv. IRGC 101232</strain>
    </source>
</reference>
<keyword evidence="2" id="KW-0433">Leucine-rich repeat</keyword>